<protein>
    <submittedName>
        <fullName evidence="1">Uncharacterized protein</fullName>
    </submittedName>
</protein>
<name>S4XBE3_9CORY</name>
<proteinExistence type="predicted"/>
<evidence type="ECO:0000313" key="1">
    <source>
        <dbReference type="EMBL" id="AGP29789.1"/>
    </source>
</evidence>
<organism evidence="1 2">
    <name type="scientific">Corynebacterium terpenotabidum Y-11</name>
    <dbReference type="NCBI Taxonomy" id="1200352"/>
    <lineage>
        <taxon>Bacteria</taxon>
        <taxon>Bacillati</taxon>
        <taxon>Actinomycetota</taxon>
        <taxon>Actinomycetes</taxon>
        <taxon>Mycobacteriales</taxon>
        <taxon>Corynebacteriaceae</taxon>
        <taxon>Corynebacterium</taxon>
    </lineage>
</organism>
<dbReference type="PATRIC" id="fig|1200352.3.peg.129"/>
<dbReference type="KEGG" id="cter:A606_00670"/>
<reference evidence="1 2" key="1">
    <citation type="submission" date="2012-06" db="EMBL/GenBank/DDBJ databases">
        <title>Complete genome sequence of Corynebacterium terpenotabidum Y-11 (=DSM 44721).</title>
        <authorList>
            <person name="Ruckert C."/>
            <person name="Albersmeier A."/>
            <person name="Al-Dilaimi A."/>
            <person name="Szczepanowski R."/>
            <person name="Kalinowski J."/>
        </authorList>
    </citation>
    <scope>NUCLEOTIDE SEQUENCE [LARGE SCALE GENOMIC DNA]</scope>
    <source>
        <strain evidence="1 2">Y-11</strain>
    </source>
</reference>
<dbReference type="AlphaFoldDB" id="S4XBE3"/>
<sequence>MVVVGFLLPTIIVGGGYALLHTLFPKELPTAVDPGVYAMEVPGGGVVQCLIDAPNQPAPVICDGTDMEWSLSSGENALAISFDPVVVQGMEQLPNVTAAPELLDSDKIYATETDTGTLTVDTTGADRITFTLNGEGAWISRTSFGTGAQ</sequence>
<keyword evidence="2" id="KW-1185">Reference proteome</keyword>
<gene>
    <name evidence="1" type="ORF">A606_00670</name>
</gene>
<dbReference type="HOGENOM" id="CLU_1746557_0_0_11"/>
<evidence type="ECO:0000313" key="2">
    <source>
        <dbReference type="Proteomes" id="UP000014809"/>
    </source>
</evidence>
<dbReference type="Proteomes" id="UP000014809">
    <property type="component" value="Chromosome"/>
</dbReference>
<accession>S4XBE3</accession>
<dbReference type="EMBL" id="CP003696">
    <property type="protein sequence ID" value="AGP29789.1"/>
    <property type="molecule type" value="Genomic_DNA"/>
</dbReference>